<protein>
    <submittedName>
        <fullName evidence="2">T9SS type A sorting domain-containing protein</fullName>
    </submittedName>
</protein>
<feature type="domain" description="Secretion system C-terminal sorting" evidence="1">
    <location>
        <begin position="950"/>
        <end position="1016"/>
    </location>
</feature>
<sequence length="1036" mass="111556">MKKGATKFITIICGVALLATALFLFLDESSSVTQQQIDQNLGDNPEDELEKAEMSANRYEYFFKKLRDPATNSIPRDIRVRELQYARTLPTASQVNEQIKSKSPSQKLAPEFQWSLAGPPATGGRTRALGIDQRDPNIVIAGGVSGGIWKSTDGGNSWTMKNQDVQNLGVSSLAQDPNSPDTWYYASGEYQRWSSQSATGALYFGSGVYRSTDNGETWTNIASTEDSDNNFNSKFDFISRVAVSPVTSTVFISSNGFGITRSPDGDDYSDLVLGGLGFHEYADVAVASDGRVAAVLSSSDLSANPVTNDPGIFISNDDGNNWTEITPSSFPTEYGRSVLTFAPSNPDILYVFTNKLNDDSNQGVSFYKIDLNAGTFENRSSNLPDFGEPVGGMNTQGGYNMMVSVKPDNPDFVLVGGTNLFRSTDGFATGPTGTSETEKDEFWIGGYAQVNNISQTENHHVDQHVVVYDPSNPDRILNGNDGGVYATDNVTANEVVWSDLNEGYIVTQYYSAAIPPTSANSRFMGGTQDNGTTLFTNTSSSPDSTFDISSGDGGYSFFSDDYLFVSSQRGRIIRWNTGLSNLDYVYPSQAVDQLFIHPYAVDPNDDNIMYYPEGNHMWRNTTLGNINNGNSSGTSVGWQEITSINVPSGHTITALEVSTAPANVLYYAGYNNNSQPAIRRLDNANSSTSPTDIDLPTNTSLQGAYVNDIAINPVNGNEAVVILSNYNVPSIWHTTNGGSSWENIEGNLSLQSIRSATMIPAEGGTVYVVGTSTGIYSTQQLNGTSTSWGQEGLNELGFAVTEEIASRSNGDVAAGTHGRGMYLGSFQGSTSFPFIAISPTEARTGETITLTANNFEFSSTPTQNIVQFRASDIQQSGVCRNATIEPVSGTVVSASANSIEVEVPRGILPDECAVSNSASISVNVENQSPDPAPGTFSVLPPTEFALQQNFPNPFNPTTTIPINLAQNSRVTLAIYDVLGQKVLEPIFEDEFIAGTFNTSIDLSNLASGVYIYRVVATPTNGNGGTFVETRKMTLVK</sequence>
<dbReference type="EMBL" id="JAALLT010000003">
    <property type="protein sequence ID" value="NGP77056.1"/>
    <property type="molecule type" value="Genomic_DNA"/>
</dbReference>
<dbReference type="SUPFAM" id="SSF110296">
    <property type="entry name" value="Oligoxyloglucan reducing end-specific cellobiohydrolase"/>
    <property type="match status" value="2"/>
</dbReference>
<evidence type="ECO:0000259" key="1">
    <source>
        <dbReference type="Pfam" id="PF18962"/>
    </source>
</evidence>
<dbReference type="Gene3D" id="2.130.10.10">
    <property type="entry name" value="YVTN repeat-like/Quinoprotein amine dehydrogenase"/>
    <property type="match status" value="4"/>
</dbReference>
<gene>
    <name evidence="2" type="ORF">G3570_10460</name>
</gene>
<accession>A0A6M1SYL6</accession>
<keyword evidence="3" id="KW-1185">Reference proteome</keyword>
<dbReference type="CDD" id="cd15482">
    <property type="entry name" value="Sialidase_non-viral"/>
    <property type="match status" value="1"/>
</dbReference>
<name>A0A6M1SYL6_9BACT</name>
<proteinExistence type="predicted"/>
<reference evidence="2 3" key="1">
    <citation type="submission" date="2020-02" db="EMBL/GenBank/DDBJ databases">
        <title>Balneolaceae bacterium YR4-1, complete genome.</title>
        <authorList>
            <person name="Li Y."/>
            <person name="Wu S."/>
        </authorList>
    </citation>
    <scope>NUCLEOTIDE SEQUENCE [LARGE SCALE GENOMIC DNA]</scope>
    <source>
        <strain evidence="2 3">YR4-1</strain>
    </source>
</reference>
<dbReference type="Gene3D" id="2.60.40.10">
    <property type="entry name" value="Immunoglobulins"/>
    <property type="match status" value="1"/>
</dbReference>
<dbReference type="RefSeq" id="WP_165142050.1">
    <property type="nucleotide sequence ID" value="NZ_JAALLT010000003.1"/>
</dbReference>
<dbReference type="NCBIfam" id="TIGR04183">
    <property type="entry name" value="Por_Secre_tail"/>
    <property type="match status" value="1"/>
</dbReference>
<evidence type="ECO:0000313" key="2">
    <source>
        <dbReference type="EMBL" id="NGP77056.1"/>
    </source>
</evidence>
<dbReference type="InterPro" id="IPR026444">
    <property type="entry name" value="Secre_tail"/>
</dbReference>
<evidence type="ECO:0000313" key="3">
    <source>
        <dbReference type="Proteomes" id="UP000473278"/>
    </source>
</evidence>
<dbReference type="Proteomes" id="UP000473278">
    <property type="component" value="Unassembled WGS sequence"/>
</dbReference>
<dbReference type="InterPro" id="IPR013783">
    <property type="entry name" value="Ig-like_fold"/>
</dbReference>
<organism evidence="2 3">
    <name type="scientific">Halalkalibaculum roseum</name>
    <dbReference type="NCBI Taxonomy" id="2709311"/>
    <lineage>
        <taxon>Bacteria</taxon>
        <taxon>Pseudomonadati</taxon>
        <taxon>Balneolota</taxon>
        <taxon>Balneolia</taxon>
        <taxon>Balneolales</taxon>
        <taxon>Balneolaceae</taxon>
        <taxon>Halalkalibaculum</taxon>
    </lineage>
</organism>
<dbReference type="InterPro" id="IPR052025">
    <property type="entry name" value="Xyloglucanase_GH74"/>
</dbReference>
<dbReference type="GO" id="GO:0010411">
    <property type="term" value="P:xyloglucan metabolic process"/>
    <property type="evidence" value="ECO:0007669"/>
    <property type="project" value="TreeGrafter"/>
</dbReference>
<dbReference type="Pfam" id="PF18962">
    <property type="entry name" value="Por_Secre_tail"/>
    <property type="match status" value="1"/>
</dbReference>
<dbReference type="AlphaFoldDB" id="A0A6M1SYL6"/>
<dbReference type="PANTHER" id="PTHR43739:SF5">
    <property type="entry name" value="EXO-ALPHA-SIALIDASE"/>
    <property type="match status" value="1"/>
</dbReference>
<dbReference type="InterPro" id="IPR015943">
    <property type="entry name" value="WD40/YVTN_repeat-like_dom_sf"/>
</dbReference>
<dbReference type="PANTHER" id="PTHR43739">
    <property type="entry name" value="XYLOGLUCANASE (EUROFUNG)"/>
    <property type="match status" value="1"/>
</dbReference>
<comment type="caution">
    <text evidence="2">The sequence shown here is derived from an EMBL/GenBank/DDBJ whole genome shotgun (WGS) entry which is preliminary data.</text>
</comment>